<feature type="region of interest" description="Disordered" evidence="1">
    <location>
        <begin position="86"/>
        <end position="114"/>
    </location>
</feature>
<dbReference type="Proteomes" id="UP000292452">
    <property type="component" value="Unassembled WGS sequence"/>
</dbReference>
<name>A0A4Q9HJI3_STRKA</name>
<gene>
    <name evidence="2" type="ORF">EYS09_36510</name>
</gene>
<comment type="caution">
    <text evidence="2">The sequence shown here is derived from an EMBL/GenBank/DDBJ whole genome shotgun (WGS) entry which is preliminary data.</text>
</comment>
<feature type="region of interest" description="Disordered" evidence="1">
    <location>
        <begin position="1"/>
        <end position="30"/>
    </location>
</feature>
<organism evidence="2 3">
    <name type="scientific">Streptomyces kasugaensis</name>
    <dbReference type="NCBI Taxonomy" id="1946"/>
    <lineage>
        <taxon>Bacteria</taxon>
        <taxon>Bacillati</taxon>
        <taxon>Actinomycetota</taxon>
        <taxon>Actinomycetes</taxon>
        <taxon>Kitasatosporales</taxon>
        <taxon>Streptomycetaceae</taxon>
        <taxon>Streptomyces</taxon>
    </lineage>
</organism>
<reference evidence="2 3" key="1">
    <citation type="submission" date="2019-02" db="EMBL/GenBank/DDBJ databases">
        <title>Draft Genome Sequence of Streptomyces sp. AM-2504, identified by 16S rRNA comparative analysis as a Streptomyces Kasugaensis strain.</title>
        <authorList>
            <person name="Napolioni V."/>
            <person name="Giuliodori A.M."/>
            <person name="Spurio R."/>
            <person name="Fabbretti A."/>
        </authorList>
    </citation>
    <scope>NUCLEOTIDE SEQUENCE [LARGE SCALE GENOMIC DNA]</scope>
    <source>
        <strain evidence="2 3">AM-2504</strain>
    </source>
</reference>
<feature type="compositionally biased region" description="Polar residues" evidence="1">
    <location>
        <begin position="1"/>
        <end position="10"/>
    </location>
</feature>
<evidence type="ECO:0000313" key="3">
    <source>
        <dbReference type="Proteomes" id="UP000292452"/>
    </source>
</evidence>
<keyword evidence="3" id="KW-1185">Reference proteome</keyword>
<proteinExistence type="predicted"/>
<sequence>MLAITVQTETGPVHPRPADGEPSSLLGRFGGYDDQLAAPERGLGESQALTRIRRDGEGPFVVGVPAVCAAGDHLVSPDGARWIAAGPPVRRVGDPEQAVEAAGPDRRKRLLEGV</sequence>
<dbReference type="RefSeq" id="WP_131126420.1">
    <property type="nucleotide sequence ID" value="NZ_SIXH01000689.1"/>
</dbReference>
<protein>
    <submittedName>
        <fullName evidence="2">Uncharacterized protein</fullName>
    </submittedName>
</protein>
<evidence type="ECO:0000256" key="1">
    <source>
        <dbReference type="SAM" id="MobiDB-lite"/>
    </source>
</evidence>
<dbReference type="AlphaFoldDB" id="A0A4Q9HJI3"/>
<evidence type="ECO:0000313" key="2">
    <source>
        <dbReference type="EMBL" id="TBO54822.1"/>
    </source>
</evidence>
<dbReference type="EMBL" id="SIXH01000689">
    <property type="protein sequence ID" value="TBO54822.1"/>
    <property type="molecule type" value="Genomic_DNA"/>
</dbReference>
<accession>A0A4Q9HJI3</accession>